<evidence type="ECO:0000256" key="2">
    <source>
        <dbReference type="SAM" id="MobiDB-lite"/>
    </source>
</evidence>
<dbReference type="SUPFAM" id="SSF53098">
    <property type="entry name" value="Ribonuclease H-like"/>
    <property type="match status" value="1"/>
</dbReference>
<dbReference type="AlphaFoldDB" id="A0A8H7N3T3"/>
<accession>A0A8H7N3T3</accession>
<dbReference type="InterPro" id="IPR001584">
    <property type="entry name" value="Integrase_cat-core"/>
</dbReference>
<dbReference type="GO" id="GO:0003723">
    <property type="term" value="F:RNA binding"/>
    <property type="evidence" value="ECO:0007669"/>
    <property type="project" value="UniProtKB-KW"/>
</dbReference>
<comment type="caution">
    <text evidence="4">The sequence shown here is derived from an EMBL/GenBank/DDBJ whole genome shotgun (WGS) entry which is preliminary data.</text>
</comment>
<feature type="compositionally biased region" description="Basic and acidic residues" evidence="2">
    <location>
        <begin position="396"/>
        <end position="428"/>
    </location>
</feature>
<sequence>MAPPTQTPPAVPPFECDEAEEVFNTTKLTKACVNSIDWTNHPTSAAQITTAALADVYAARCIHRYEYAELHSSDLLGEFVYDFRGWSLEKFTLLNPSIAKELKRILRYGGIYTGPLNNTPETALNNARELEDLPEWPRNAQFLSNAFNPDSWVFQLQESTTRAIKVDETETPRISVDSTPQAPLPPQNPVPNPRPGNYTFTQYDPYRDLPPDNNLGTGTVPVQELVAFQKLYSLKEHSFGGEPYDMLDTKVRIMLNTCKSCNIQPSGFKTVLFQILKGNAQDFWFQHVKEEHTFREAYLKLKQHFDNAVNKQQYYHDWTQTNIASIRADRENRDLTARQILQKVFITLARAQKALGGDHEGDNNLKDAIFLEAEEGAEESDVLEEFEQWVQDLEGVEDRSETADHGDPDNHNNPDEEDQRASDDERQLEIQGEPQDPSHFIIEERYATRFQGIMPDTGASSISTVGKPHVKFGKGLAESLGITELYTPFGPITFYVMNSETPFLMCLHDMDRLNIEFRNVTDEVVRTTDGLSVPTVRKWGHVWFFPERTPMADAAYLTEPELRQLHRRFGYPSVERLYRLLERAGYEDVNRELQDDLDFNYEIIVDIMYLLDREPVLHVVCAATAFQNATFLENISADTVWEALKRIWLDTYLGPPDRIVHDVGTQFASDRFHVNARIMGSECKQIPIEAHWSIGKIERYHGPLQRAFNILYKELKGITSKEAILQAAVKAVNDTAGPNGLVLILLVFGVYPRVAASSPPLQSTIQRAQAANLAMKALRELYAKERTALALATRNGPNTTELLELPLLSEVMVWRESKGWFGPYRLLSNDSHNIIIETHDGPKTFRSTPLTTCNKRATTEKGATKRLKEQAKSEALELARKLRREGVIITPGAPFEASTKAEIEQLIKAGVFEFVRFGREVQSGQLFKARIVNEIKGQNAKPYEKSPPSLIRAGDHILTGRDITQAYPQSETDLQRAIYARLPELLEQSYPEGTVMRIIKPLYGIAESGVHWYATYHKHFTTRMKMMTSSYDPCLLIAGNDALGFGLIGMQTDDILGLFDEALAAEEEH</sequence>
<dbReference type="InterPro" id="IPR036397">
    <property type="entry name" value="RNaseH_sf"/>
</dbReference>
<dbReference type="InterPro" id="IPR012337">
    <property type="entry name" value="RNaseH-like_sf"/>
</dbReference>
<evidence type="ECO:0000256" key="1">
    <source>
        <dbReference type="ARBA" id="ARBA00022884"/>
    </source>
</evidence>
<organism evidence="4 5">
    <name type="scientific">Bionectria ochroleuca</name>
    <name type="common">Gliocladium roseum</name>
    <dbReference type="NCBI Taxonomy" id="29856"/>
    <lineage>
        <taxon>Eukaryota</taxon>
        <taxon>Fungi</taxon>
        <taxon>Dikarya</taxon>
        <taxon>Ascomycota</taxon>
        <taxon>Pezizomycotina</taxon>
        <taxon>Sordariomycetes</taxon>
        <taxon>Hypocreomycetidae</taxon>
        <taxon>Hypocreales</taxon>
        <taxon>Bionectriaceae</taxon>
        <taxon>Clonostachys</taxon>
    </lineage>
</organism>
<dbReference type="GO" id="GO:0015074">
    <property type="term" value="P:DNA integration"/>
    <property type="evidence" value="ECO:0007669"/>
    <property type="project" value="InterPro"/>
</dbReference>
<dbReference type="PROSITE" id="PS50994">
    <property type="entry name" value="INTEGRASE"/>
    <property type="match status" value="1"/>
</dbReference>
<dbReference type="EMBL" id="JADCTT010000013">
    <property type="protein sequence ID" value="KAF9745211.1"/>
    <property type="molecule type" value="Genomic_DNA"/>
</dbReference>
<proteinExistence type="predicted"/>
<protein>
    <recommendedName>
        <fullName evidence="3">Integrase catalytic domain-containing protein</fullName>
    </recommendedName>
</protein>
<reference evidence="4" key="1">
    <citation type="submission" date="2020-10" db="EMBL/GenBank/DDBJ databases">
        <title>High-Quality Genome Resource of Clonostachys rosea strain S41 by Oxford Nanopore Long-Read Sequencing.</title>
        <authorList>
            <person name="Wang H."/>
        </authorList>
    </citation>
    <scope>NUCLEOTIDE SEQUENCE</scope>
    <source>
        <strain evidence="4">S41</strain>
    </source>
</reference>
<feature type="compositionally biased region" description="Pro residues" evidence="2">
    <location>
        <begin position="182"/>
        <end position="194"/>
    </location>
</feature>
<evidence type="ECO:0000259" key="3">
    <source>
        <dbReference type="PROSITE" id="PS50994"/>
    </source>
</evidence>
<evidence type="ECO:0000313" key="5">
    <source>
        <dbReference type="Proteomes" id="UP000616885"/>
    </source>
</evidence>
<keyword evidence="1" id="KW-0694">RNA-binding</keyword>
<feature type="domain" description="Integrase catalytic" evidence="3">
    <location>
        <begin position="591"/>
        <end position="760"/>
    </location>
</feature>
<gene>
    <name evidence="4" type="ORF">IM811_004833</name>
</gene>
<dbReference type="Gene3D" id="3.30.420.10">
    <property type="entry name" value="Ribonuclease H-like superfamily/Ribonuclease H"/>
    <property type="match status" value="1"/>
</dbReference>
<feature type="region of interest" description="Disordered" evidence="2">
    <location>
        <begin position="395"/>
        <end position="440"/>
    </location>
</feature>
<dbReference type="GO" id="GO:0005634">
    <property type="term" value="C:nucleus"/>
    <property type="evidence" value="ECO:0007669"/>
    <property type="project" value="UniProtKB-ARBA"/>
</dbReference>
<name>A0A8H7N3T3_BIOOC</name>
<feature type="region of interest" description="Disordered" evidence="2">
    <location>
        <begin position="166"/>
        <end position="197"/>
    </location>
</feature>
<evidence type="ECO:0000313" key="4">
    <source>
        <dbReference type="EMBL" id="KAF9745211.1"/>
    </source>
</evidence>
<dbReference type="Proteomes" id="UP000616885">
    <property type="component" value="Unassembled WGS sequence"/>
</dbReference>